<evidence type="ECO:0000256" key="1">
    <source>
        <dbReference type="SAM" id="Phobius"/>
    </source>
</evidence>
<dbReference type="Proteomes" id="UP000386575">
    <property type="component" value="Unassembled WGS sequence"/>
</dbReference>
<proteinExistence type="predicted"/>
<keyword evidence="1" id="KW-0472">Membrane</keyword>
<feature type="transmembrane region" description="Helical" evidence="1">
    <location>
        <begin position="34"/>
        <end position="56"/>
    </location>
</feature>
<keyword evidence="1" id="KW-1133">Transmembrane helix</keyword>
<keyword evidence="1" id="KW-0812">Transmembrane</keyword>
<organism evidence="2 3">
    <name type="scientific">Neorhizobium galegae</name>
    <name type="common">Rhizobium galegae</name>
    <dbReference type="NCBI Taxonomy" id="399"/>
    <lineage>
        <taxon>Bacteria</taxon>
        <taxon>Pseudomonadati</taxon>
        <taxon>Pseudomonadota</taxon>
        <taxon>Alphaproteobacteria</taxon>
        <taxon>Hyphomicrobiales</taxon>
        <taxon>Rhizobiaceae</taxon>
        <taxon>Rhizobium/Agrobacterium group</taxon>
        <taxon>Neorhizobium</taxon>
    </lineage>
</organism>
<dbReference type="AlphaFoldDB" id="A0A6A1TIM1"/>
<comment type="caution">
    <text evidence="2">The sequence shown here is derived from an EMBL/GenBank/DDBJ whole genome shotgun (WGS) entry which is preliminary data.</text>
</comment>
<evidence type="ECO:0000313" key="3">
    <source>
        <dbReference type="Proteomes" id="UP000386575"/>
    </source>
</evidence>
<reference evidence="2 3" key="1">
    <citation type="submission" date="2019-09" db="EMBL/GenBank/DDBJ databases">
        <title>Genome sequencing of Ng87 strain.</title>
        <authorList>
            <person name="Karasev E.S."/>
            <person name="Andronov E."/>
        </authorList>
    </citation>
    <scope>NUCLEOTIDE SEQUENCE [LARGE SCALE GENOMIC DNA]</scope>
    <source>
        <strain evidence="2 3">Ng87</strain>
    </source>
</reference>
<protein>
    <submittedName>
        <fullName evidence="2">Uncharacterized protein</fullName>
    </submittedName>
</protein>
<gene>
    <name evidence="2" type="ORF">F4V91_30920</name>
</gene>
<feature type="transmembrane region" description="Helical" evidence="1">
    <location>
        <begin position="94"/>
        <end position="111"/>
    </location>
</feature>
<dbReference type="RefSeq" id="WP_151047068.1">
    <property type="nucleotide sequence ID" value="NZ_JANFGR010000004.1"/>
</dbReference>
<evidence type="ECO:0000313" key="2">
    <source>
        <dbReference type="EMBL" id="KAB1083843.1"/>
    </source>
</evidence>
<feature type="transmembrane region" description="Helical" evidence="1">
    <location>
        <begin position="68"/>
        <end position="88"/>
    </location>
</feature>
<accession>A0A6A1TIM1</accession>
<name>A0A6A1TIM1_NEOGA</name>
<sequence length="224" mass="24224">MWHGAAFIALAIGALFSSILPTFPAKACSSPSGHAFATAFLKCVNSFHCVASASSLRRGDEDNHRPQRAEAIMGWLIGGAIVLITFLFSRRAGAVVVASLAVAWVGLWLVTDRKSEQEPSNQSVSINANPDPQLCPNPDMPISVRITNHADTALQTVSFSLVAKQRKSIVYRASHTSDEVIAPGDTFSTCYGLNPLSFAIRTVRYEPRELDWVGETSLTRFASS</sequence>
<dbReference type="EMBL" id="VZUL01000003">
    <property type="protein sequence ID" value="KAB1083843.1"/>
    <property type="molecule type" value="Genomic_DNA"/>
</dbReference>